<sequence length="113" mass="13211">MNTNLTASQAIKIARDYQKKYNLYGVIHDDVQKSVRFYDEFYRIKGSAWLVLADITPKDYEGDDEITFVVSDEEGVVDHVLDHNGIPQRYHIPSNRDYSDEEFEAIFDDENDE</sequence>
<accession>A0A089HNU7</accession>
<dbReference type="KEGG" id="pdu:PDUR_09005"/>
<evidence type="ECO:0000313" key="2">
    <source>
        <dbReference type="Proteomes" id="UP000029409"/>
    </source>
</evidence>
<name>A0A089HNU7_PAEDU</name>
<organism evidence="1 2">
    <name type="scientific">Paenibacillus durus</name>
    <name type="common">Paenibacillus azotofixans</name>
    <dbReference type="NCBI Taxonomy" id="44251"/>
    <lineage>
        <taxon>Bacteria</taxon>
        <taxon>Bacillati</taxon>
        <taxon>Bacillota</taxon>
        <taxon>Bacilli</taxon>
        <taxon>Bacillales</taxon>
        <taxon>Paenibacillaceae</taxon>
        <taxon>Paenibacillus</taxon>
    </lineage>
</organism>
<dbReference type="Proteomes" id="UP000029409">
    <property type="component" value="Chromosome"/>
</dbReference>
<gene>
    <name evidence="1" type="ORF">PDUR_09005</name>
</gene>
<keyword evidence="2" id="KW-1185">Reference proteome</keyword>
<dbReference type="eggNOG" id="ENOG502ZES4">
    <property type="taxonomic scope" value="Bacteria"/>
</dbReference>
<proteinExistence type="predicted"/>
<dbReference type="EMBL" id="CP009288">
    <property type="protein sequence ID" value="AIQ12048.1"/>
    <property type="molecule type" value="Genomic_DNA"/>
</dbReference>
<reference evidence="1 2" key="1">
    <citation type="submission" date="2014-08" db="EMBL/GenBank/DDBJ databases">
        <title>Comparative genomics of the Paenibacillus odorifer group.</title>
        <authorList>
            <person name="den Bakker H.C."/>
            <person name="Tsai Y.-C."/>
            <person name="Martin N."/>
            <person name="Korlach J."/>
            <person name="Wiedmann M."/>
        </authorList>
    </citation>
    <scope>NUCLEOTIDE SEQUENCE [LARGE SCALE GENOMIC DNA]</scope>
    <source>
        <strain evidence="1 2">DSM 1735</strain>
    </source>
</reference>
<protein>
    <submittedName>
        <fullName evidence="1">Uncharacterized protein</fullName>
    </submittedName>
</protein>
<evidence type="ECO:0000313" key="1">
    <source>
        <dbReference type="EMBL" id="AIQ12048.1"/>
    </source>
</evidence>
<dbReference type="AlphaFoldDB" id="A0A089HNU7"/>